<accession>A0A151WI62</accession>
<gene>
    <name evidence="1" type="ORF">ALC60_13495</name>
</gene>
<evidence type="ECO:0000313" key="1">
    <source>
        <dbReference type="EMBL" id="KYQ47480.1"/>
    </source>
</evidence>
<evidence type="ECO:0000313" key="2">
    <source>
        <dbReference type="Proteomes" id="UP000075809"/>
    </source>
</evidence>
<keyword evidence="2" id="KW-1185">Reference proteome</keyword>
<sequence length="163" mass="19003">QLVQTYKISSNQTMIKVSRVTPYIPINILQIKFIELTVYILPLLYLFSFFTLNCRPAQIAYARFEEEIRKETQKISTVFLFVDFFSFFFTRKAEKTGGNFNSFGFEQLFGCFLPDILPSWFFCAVEVSQGISVAKALVIMFYSVFVEDGYPYKSRCTHTFQSI</sequence>
<name>A0A151WI62_9HYME</name>
<proteinExistence type="predicted"/>
<dbReference type="AlphaFoldDB" id="A0A151WI62"/>
<protein>
    <submittedName>
        <fullName evidence="1">Uncharacterized protein</fullName>
    </submittedName>
</protein>
<feature type="non-terminal residue" evidence="1">
    <location>
        <position position="1"/>
    </location>
</feature>
<dbReference type="EMBL" id="KQ983098">
    <property type="protein sequence ID" value="KYQ47480.1"/>
    <property type="molecule type" value="Genomic_DNA"/>
</dbReference>
<reference evidence="1 2" key="1">
    <citation type="submission" date="2015-09" db="EMBL/GenBank/DDBJ databases">
        <title>Trachymyrmex zeteki WGS genome.</title>
        <authorList>
            <person name="Nygaard S."/>
            <person name="Hu H."/>
            <person name="Boomsma J."/>
            <person name="Zhang G."/>
        </authorList>
    </citation>
    <scope>NUCLEOTIDE SEQUENCE [LARGE SCALE GENOMIC DNA]</scope>
    <source>
        <strain evidence="1">Tzet28-1</strain>
        <tissue evidence="1">Whole body</tissue>
    </source>
</reference>
<dbReference type="Proteomes" id="UP000075809">
    <property type="component" value="Unassembled WGS sequence"/>
</dbReference>
<organism evidence="1 2">
    <name type="scientific">Mycetomoellerius zeteki</name>
    <dbReference type="NCBI Taxonomy" id="64791"/>
    <lineage>
        <taxon>Eukaryota</taxon>
        <taxon>Metazoa</taxon>
        <taxon>Ecdysozoa</taxon>
        <taxon>Arthropoda</taxon>
        <taxon>Hexapoda</taxon>
        <taxon>Insecta</taxon>
        <taxon>Pterygota</taxon>
        <taxon>Neoptera</taxon>
        <taxon>Endopterygota</taxon>
        <taxon>Hymenoptera</taxon>
        <taxon>Apocrita</taxon>
        <taxon>Aculeata</taxon>
        <taxon>Formicoidea</taxon>
        <taxon>Formicidae</taxon>
        <taxon>Myrmicinae</taxon>
        <taxon>Mycetomoellerius</taxon>
    </lineage>
</organism>